<protein>
    <submittedName>
        <fullName evidence="2">Capsid protein</fullName>
    </submittedName>
</protein>
<reference evidence="2" key="1">
    <citation type="submission" date="2020-10" db="EMBL/GenBank/DDBJ databases">
        <title>CRESS DNA virus dark matter in the feces of wild birds.</title>
        <authorList>
            <person name="Yang S."/>
            <person name="Zhang W."/>
        </authorList>
    </citation>
    <scope>NUCLEOTIDE SEQUENCE</scope>
    <source>
        <strain evidence="2">Rfb198gen15</strain>
    </source>
</reference>
<name>A0A8A4XD05_9VIRU</name>
<feature type="region of interest" description="Disordered" evidence="1">
    <location>
        <begin position="1"/>
        <end position="45"/>
    </location>
</feature>
<sequence length="304" mass="34325">MALRRRRYAAKRRSPRRNRRSTTKRTIRKSRSRRPSRTARRMPRRSILNLVSHKKRDTMLGSTTFPADPANVGGLTVTAPTPAVVLWNASARLLAQTGDEGTIYPSTAQRENTTCYYRGVKDAITVRTTGSSAWRWRRIIFNFKGPIPGVDMDRTLAFFDVNNRERYQRVAVALPFASVAALYSTVFRGLGINDLTVSPQDWLDPITAPIDTTRITTKFDKVFQVRSGNDAGVVKTYPLWHGINKNIVYNDKEIGGNLSPSYVSTTGKPGMGDLYVMDIIIGNSDDEAEHLDWIPTSTVYWHEK</sequence>
<accession>A0A8A4XD05</accession>
<dbReference type="EMBL" id="MW182991">
    <property type="protein sequence ID" value="QTE03658.1"/>
    <property type="molecule type" value="Genomic_DNA"/>
</dbReference>
<evidence type="ECO:0000256" key="1">
    <source>
        <dbReference type="SAM" id="MobiDB-lite"/>
    </source>
</evidence>
<organism evidence="2">
    <name type="scientific">Tarsiger cyanurus Genomoviridae sp</name>
    <dbReference type="NCBI Taxonomy" id="2814994"/>
    <lineage>
        <taxon>Viruses</taxon>
        <taxon>Monodnaviria</taxon>
        <taxon>Shotokuvirae</taxon>
        <taxon>Cressdnaviricota</taxon>
        <taxon>Repensiviricetes</taxon>
        <taxon>Geplafuvirales</taxon>
        <taxon>Genomoviridae</taxon>
    </lineage>
</organism>
<feature type="compositionally biased region" description="Basic residues" evidence="1">
    <location>
        <begin position="1"/>
        <end position="44"/>
    </location>
</feature>
<proteinExistence type="predicted"/>
<evidence type="ECO:0000313" key="2">
    <source>
        <dbReference type="EMBL" id="QTE03658.1"/>
    </source>
</evidence>